<name>A0A0C4EFF7_MAGP6</name>
<dbReference type="VEuPathDB" id="FungiDB:MAPG_11501"/>
<dbReference type="GO" id="GO:0016740">
    <property type="term" value="F:transferase activity"/>
    <property type="evidence" value="ECO:0007669"/>
    <property type="project" value="UniProtKB-KW"/>
</dbReference>
<keyword evidence="1" id="KW-0808">Transferase</keyword>
<sequence>MGSTDIAVNYNDLDRYQDELGQLPQLQAYTQSLYYFPHKQGVSRDAIVEKLTRAVTLVRAKVPWMGARVVCVGKGEGSSGHYRVIPVAPPEPAVDVADLTDASPSYAEMRERRAPLSMIVANAKRLSPVSGYPLRPYPPRCSHA</sequence>
<dbReference type="Gene3D" id="3.30.559.10">
    <property type="entry name" value="Chloramphenicol acetyltransferase-like domain"/>
    <property type="match status" value="1"/>
</dbReference>
<protein>
    <recommendedName>
        <fullName evidence="2">Trichothecene 3-O-acetyltransferase-like N-terminal domain-containing protein</fullName>
    </recommendedName>
</protein>
<evidence type="ECO:0000259" key="2">
    <source>
        <dbReference type="Pfam" id="PF22664"/>
    </source>
</evidence>
<evidence type="ECO:0000313" key="4">
    <source>
        <dbReference type="EnsemblFungi" id="MAPG_11501T0"/>
    </source>
</evidence>
<reference evidence="5" key="2">
    <citation type="submission" date="2010-05" db="EMBL/GenBank/DDBJ databases">
        <title>The genome sequence of Magnaporthe poae strain ATCC 64411.</title>
        <authorList>
            <person name="Ma L.-J."/>
            <person name="Dead R."/>
            <person name="Young S."/>
            <person name="Zeng Q."/>
            <person name="Koehrsen M."/>
            <person name="Alvarado L."/>
            <person name="Berlin A."/>
            <person name="Chapman S.B."/>
            <person name="Chen Z."/>
            <person name="Freedman E."/>
            <person name="Gellesch M."/>
            <person name="Goldberg J."/>
            <person name="Griggs A."/>
            <person name="Gujja S."/>
            <person name="Heilman E.R."/>
            <person name="Heiman D."/>
            <person name="Hepburn T."/>
            <person name="Howarth C."/>
            <person name="Jen D."/>
            <person name="Larson L."/>
            <person name="Mehta T."/>
            <person name="Neiman D."/>
            <person name="Pearson M."/>
            <person name="Roberts A."/>
            <person name="Saif S."/>
            <person name="Shea T."/>
            <person name="Shenoy N."/>
            <person name="Sisk P."/>
            <person name="Stolte C."/>
            <person name="Sykes S."/>
            <person name="Walk T."/>
            <person name="White J."/>
            <person name="Yandava C."/>
            <person name="Haas B."/>
            <person name="Nusbaum C."/>
            <person name="Birren B."/>
        </authorList>
    </citation>
    <scope>NUCLEOTIDE SEQUENCE [LARGE SCALE GENOMIC DNA]</scope>
    <source>
        <strain evidence="5">ATCC 64411 / 73-15</strain>
    </source>
</reference>
<dbReference type="Pfam" id="PF22664">
    <property type="entry name" value="TRI-like_N"/>
    <property type="match status" value="1"/>
</dbReference>
<reference evidence="4" key="4">
    <citation type="journal article" date="2015" name="G3 (Bethesda)">
        <title>Genome sequences of three phytopathogenic species of the Magnaporthaceae family of fungi.</title>
        <authorList>
            <person name="Okagaki L.H."/>
            <person name="Nunes C.C."/>
            <person name="Sailsbery J."/>
            <person name="Clay B."/>
            <person name="Brown D."/>
            <person name="John T."/>
            <person name="Oh Y."/>
            <person name="Young N."/>
            <person name="Fitzgerald M."/>
            <person name="Haas B.J."/>
            <person name="Zeng Q."/>
            <person name="Young S."/>
            <person name="Adiconis X."/>
            <person name="Fan L."/>
            <person name="Levin J.Z."/>
            <person name="Mitchell T.K."/>
            <person name="Okubara P.A."/>
            <person name="Farman M.L."/>
            <person name="Kohn L.M."/>
            <person name="Birren B."/>
            <person name="Ma L.-J."/>
            <person name="Dean R.A."/>
        </authorList>
    </citation>
    <scope>NUCLEOTIDE SEQUENCE</scope>
    <source>
        <strain evidence="4">ATCC 64411 / 73-15</strain>
    </source>
</reference>
<keyword evidence="5" id="KW-1185">Reference proteome</keyword>
<organism evidence="4 5">
    <name type="scientific">Magnaporthiopsis poae (strain ATCC 64411 / 73-15)</name>
    <name type="common">Kentucky bluegrass fungus</name>
    <name type="synonym">Magnaporthe poae</name>
    <dbReference type="NCBI Taxonomy" id="644358"/>
    <lineage>
        <taxon>Eukaryota</taxon>
        <taxon>Fungi</taxon>
        <taxon>Dikarya</taxon>
        <taxon>Ascomycota</taxon>
        <taxon>Pezizomycotina</taxon>
        <taxon>Sordariomycetes</taxon>
        <taxon>Sordariomycetidae</taxon>
        <taxon>Magnaporthales</taxon>
        <taxon>Magnaporthaceae</taxon>
        <taxon>Magnaporthiopsis</taxon>
    </lineage>
</organism>
<evidence type="ECO:0000313" key="3">
    <source>
        <dbReference type="EMBL" id="KLU92556.1"/>
    </source>
</evidence>
<dbReference type="EMBL" id="ADBL01002834">
    <property type="status" value="NOT_ANNOTATED_CDS"/>
    <property type="molecule type" value="Genomic_DNA"/>
</dbReference>
<dbReference type="InterPro" id="IPR023213">
    <property type="entry name" value="CAT-like_dom_sf"/>
</dbReference>
<reference evidence="3" key="1">
    <citation type="submission" date="2010-05" db="EMBL/GenBank/DDBJ databases">
        <title>The Genome Sequence of Magnaporthe poae strain ATCC 64411.</title>
        <authorList>
            <consortium name="The Broad Institute Genome Sequencing Platform"/>
            <consortium name="Broad Institute Genome Sequencing Center for Infectious Disease"/>
            <person name="Ma L.-J."/>
            <person name="Dead R."/>
            <person name="Young S."/>
            <person name="Zeng Q."/>
            <person name="Koehrsen M."/>
            <person name="Alvarado L."/>
            <person name="Berlin A."/>
            <person name="Chapman S.B."/>
            <person name="Chen Z."/>
            <person name="Freedman E."/>
            <person name="Gellesch M."/>
            <person name="Goldberg J."/>
            <person name="Griggs A."/>
            <person name="Gujja S."/>
            <person name="Heilman E.R."/>
            <person name="Heiman D."/>
            <person name="Hepburn T."/>
            <person name="Howarth C."/>
            <person name="Jen D."/>
            <person name="Larson L."/>
            <person name="Mehta T."/>
            <person name="Neiman D."/>
            <person name="Pearson M."/>
            <person name="Roberts A."/>
            <person name="Saif S."/>
            <person name="Shea T."/>
            <person name="Shenoy N."/>
            <person name="Sisk P."/>
            <person name="Stolte C."/>
            <person name="Sykes S."/>
            <person name="Walk T."/>
            <person name="White J."/>
            <person name="Yandava C."/>
            <person name="Haas B."/>
            <person name="Nusbaum C."/>
            <person name="Birren B."/>
        </authorList>
    </citation>
    <scope>NUCLEOTIDE SEQUENCE</scope>
    <source>
        <strain evidence="3">ATCC 64411</strain>
    </source>
</reference>
<dbReference type="STRING" id="644358.A0A0C4EFF7"/>
<feature type="domain" description="Trichothecene 3-O-acetyltransferase-like N-terminal" evidence="2">
    <location>
        <begin position="29"/>
        <end position="120"/>
    </location>
</feature>
<dbReference type="OrthoDB" id="1862401at2759"/>
<gene>
    <name evidence="3" type="ORF">MAPG_11501</name>
</gene>
<dbReference type="InterPro" id="IPR054710">
    <property type="entry name" value="Tri101-like_N"/>
</dbReference>
<reference evidence="4" key="5">
    <citation type="submission" date="2015-06" db="UniProtKB">
        <authorList>
            <consortium name="EnsemblFungi"/>
        </authorList>
    </citation>
    <scope>IDENTIFICATION</scope>
    <source>
        <strain evidence="4">ATCC 64411</strain>
    </source>
</reference>
<dbReference type="EMBL" id="GL876981">
    <property type="protein sequence ID" value="KLU92556.1"/>
    <property type="molecule type" value="Genomic_DNA"/>
</dbReference>
<evidence type="ECO:0000256" key="1">
    <source>
        <dbReference type="ARBA" id="ARBA00022679"/>
    </source>
</evidence>
<proteinExistence type="predicted"/>
<dbReference type="EnsemblFungi" id="MAPG_11501T0">
    <property type="protein sequence ID" value="MAPG_11501T0"/>
    <property type="gene ID" value="MAPG_11501"/>
</dbReference>
<evidence type="ECO:0000313" key="5">
    <source>
        <dbReference type="Proteomes" id="UP000011715"/>
    </source>
</evidence>
<reference evidence="3" key="3">
    <citation type="submission" date="2011-03" db="EMBL/GenBank/DDBJ databases">
        <title>Annotation of Magnaporthe poae ATCC 64411.</title>
        <authorList>
            <person name="Ma L.-J."/>
            <person name="Dead R."/>
            <person name="Young S.K."/>
            <person name="Zeng Q."/>
            <person name="Gargeya S."/>
            <person name="Fitzgerald M."/>
            <person name="Haas B."/>
            <person name="Abouelleil A."/>
            <person name="Alvarado L."/>
            <person name="Arachchi H.M."/>
            <person name="Berlin A."/>
            <person name="Brown A."/>
            <person name="Chapman S.B."/>
            <person name="Chen Z."/>
            <person name="Dunbar C."/>
            <person name="Freedman E."/>
            <person name="Gearin G."/>
            <person name="Gellesch M."/>
            <person name="Goldberg J."/>
            <person name="Griggs A."/>
            <person name="Gujja S."/>
            <person name="Heiman D."/>
            <person name="Howarth C."/>
            <person name="Larson L."/>
            <person name="Lui A."/>
            <person name="MacDonald P.J.P."/>
            <person name="Mehta T."/>
            <person name="Montmayeur A."/>
            <person name="Murphy C."/>
            <person name="Neiman D."/>
            <person name="Pearson M."/>
            <person name="Priest M."/>
            <person name="Roberts A."/>
            <person name="Saif S."/>
            <person name="Shea T."/>
            <person name="Shenoy N."/>
            <person name="Sisk P."/>
            <person name="Stolte C."/>
            <person name="Sykes S."/>
            <person name="Yandava C."/>
            <person name="Wortman J."/>
            <person name="Nusbaum C."/>
            <person name="Birren B."/>
        </authorList>
    </citation>
    <scope>NUCLEOTIDE SEQUENCE</scope>
    <source>
        <strain evidence="3">ATCC 64411</strain>
    </source>
</reference>
<dbReference type="Proteomes" id="UP000011715">
    <property type="component" value="Unassembled WGS sequence"/>
</dbReference>
<accession>A0A0C4EFF7</accession>
<dbReference type="AlphaFoldDB" id="A0A0C4EFF7"/>